<feature type="transmembrane region" description="Helical" evidence="2">
    <location>
        <begin position="166"/>
        <end position="190"/>
    </location>
</feature>
<evidence type="ECO:0008006" key="5">
    <source>
        <dbReference type="Google" id="ProtNLM"/>
    </source>
</evidence>
<dbReference type="AlphaFoldDB" id="A0A378Y6C0"/>
<proteinExistence type="predicted"/>
<feature type="compositionally biased region" description="Basic and acidic residues" evidence="1">
    <location>
        <begin position="320"/>
        <end position="331"/>
    </location>
</feature>
<name>A0A378Y6C0_9NOCA</name>
<sequence length="331" mass="34465">MIPTSATMSKRAAGSRISQTANPNRFTFGPAGEFGVDGDRWVPLHASIEGLIDEPPLSTFEPVTEIRGLADTWWRGSDSLIAIYTGVGRLAAARRTRRRLRRPHRRGRPPGTHATQPSSNAAGGRPIDRYTAGIHHGSPSLVGGTMSYPREHPPPRPARHGAVPTVVVVVVGIAAAVWVVVFGATLAVLLDGVDRYESTTPRYTEYSQVIPTASSGPDSERSPVAAPPVVAAPPSATAPPATPTRPPTTAETPPIAPAAPVPQAVPPEPQTAPPAAGSGCHPSYDPCLPIVSDVDCAGGSGNGPVYTPGPVRVIGPDEYGLDRDRDGVGCE</sequence>
<feature type="compositionally biased region" description="Pro residues" evidence="1">
    <location>
        <begin position="254"/>
        <end position="272"/>
    </location>
</feature>
<dbReference type="EMBL" id="UGRY01000002">
    <property type="protein sequence ID" value="SUA72752.1"/>
    <property type="molecule type" value="Genomic_DNA"/>
</dbReference>
<feature type="compositionally biased region" description="Polar residues" evidence="1">
    <location>
        <begin position="207"/>
        <end position="217"/>
    </location>
</feature>
<organism evidence="3 4">
    <name type="scientific">Nocardia otitidiscaviarum</name>
    <dbReference type="NCBI Taxonomy" id="1823"/>
    <lineage>
        <taxon>Bacteria</taxon>
        <taxon>Bacillati</taxon>
        <taxon>Actinomycetota</taxon>
        <taxon>Actinomycetes</taxon>
        <taxon>Mycobacteriales</taxon>
        <taxon>Nocardiaceae</taxon>
        <taxon>Nocardia</taxon>
    </lineage>
</organism>
<accession>A0A378Y6C0</accession>
<feature type="region of interest" description="Disordered" evidence="1">
    <location>
        <begin position="207"/>
        <end position="284"/>
    </location>
</feature>
<keyword evidence="2" id="KW-0472">Membrane</keyword>
<keyword evidence="4" id="KW-1185">Reference proteome</keyword>
<feature type="compositionally biased region" description="Basic residues" evidence="1">
    <location>
        <begin position="94"/>
        <end position="108"/>
    </location>
</feature>
<feature type="compositionally biased region" description="Polar residues" evidence="1">
    <location>
        <begin position="16"/>
        <end position="25"/>
    </location>
</feature>
<keyword evidence="2" id="KW-0812">Transmembrane</keyword>
<dbReference type="Proteomes" id="UP000255467">
    <property type="component" value="Unassembled WGS sequence"/>
</dbReference>
<evidence type="ECO:0000313" key="3">
    <source>
        <dbReference type="EMBL" id="SUA72752.1"/>
    </source>
</evidence>
<reference evidence="3 4" key="1">
    <citation type="submission" date="2018-06" db="EMBL/GenBank/DDBJ databases">
        <authorList>
            <consortium name="Pathogen Informatics"/>
            <person name="Doyle S."/>
        </authorList>
    </citation>
    <scope>NUCLEOTIDE SEQUENCE [LARGE SCALE GENOMIC DNA]</scope>
    <source>
        <strain evidence="3 4">NCTC1934</strain>
    </source>
</reference>
<evidence type="ECO:0000256" key="2">
    <source>
        <dbReference type="SAM" id="Phobius"/>
    </source>
</evidence>
<feature type="compositionally biased region" description="Pro residues" evidence="1">
    <location>
        <begin position="236"/>
        <end position="246"/>
    </location>
</feature>
<evidence type="ECO:0000256" key="1">
    <source>
        <dbReference type="SAM" id="MobiDB-lite"/>
    </source>
</evidence>
<protein>
    <recommendedName>
        <fullName evidence="5">Excalibur calcium-binding domain-containing protein</fullName>
    </recommendedName>
</protein>
<gene>
    <name evidence="3" type="ORF">NCTC1934_00181</name>
</gene>
<feature type="region of interest" description="Disordered" evidence="1">
    <location>
        <begin position="1"/>
        <end position="26"/>
    </location>
</feature>
<feature type="region of interest" description="Disordered" evidence="1">
    <location>
        <begin position="94"/>
        <end position="160"/>
    </location>
</feature>
<keyword evidence="2" id="KW-1133">Transmembrane helix</keyword>
<feature type="compositionally biased region" description="Low complexity" evidence="1">
    <location>
        <begin position="222"/>
        <end position="235"/>
    </location>
</feature>
<evidence type="ECO:0000313" key="4">
    <source>
        <dbReference type="Proteomes" id="UP000255467"/>
    </source>
</evidence>
<feature type="region of interest" description="Disordered" evidence="1">
    <location>
        <begin position="299"/>
        <end position="331"/>
    </location>
</feature>